<keyword evidence="1" id="KW-0472">Membrane</keyword>
<keyword evidence="1" id="KW-0812">Transmembrane</keyword>
<comment type="caution">
    <text evidence="2">The sequence shown here is derived from an EMBL/GenBank/DDBJ whole genome shotgun (WGS) entry which is preliminary data.</text>
</comment>
<keyword evidence="1" id="KW-1133">Transmembrane helix</keyword>
<feature type="transmembrane region" description="Helical" evidence="1">
    <location>
        <begin position="1032"/>
        <end position="1056"/>
    </location>
</feature>
<feature type="transmembrane region" description="Helical" evidence="1">
    <location>
        <begin position="517"/>
        <end position="539"/>
    </location>
</feature>
<feature type="transmembrane region" description="Helical" evidence="1">
    <location>
        <begin position="477"/>
        <end position="497"/>
    </location>
</feature>
<dbReference type="EMBL" id="ASGP02000005">
    <property type="protein sequence ID" value="KAH9506369.1"/>
    <property type="molecule type" value="Genomic_DNA"/>
</dbReference>
<keyword evidence="3" id="KW-1185">Reference proteome</keyword>
<organism evidence="2 3">
    <name type="scientific">Dermatophagoides farinae</name>
    <name type="common">American house dust mite</name>
    <dbReference type="NCBI Taxonomy" id="6954"/>
    <lineage>
        <taxon>Eukaryota</taxon>
        <taxon>Metazoa</taxon>
        <taxon>Ecdysozoa</taxon>
        <taxon>Arthropoda</taxon>
        <taxon>Chelicerata</taxon>
        <taxon>Arachnida</taxon>
        <taxon>Acari</taxon>
        <taxon>Acariformes</taxon>
        <taxon>Sarcoptiformes</taxon>
        <taxon>Astigmata</taxon>
        <taxon>Psoroptidia</taxon>
        <taxon>Analgoidea</taxon>
        <taxon>Pyroglyphidae</taxon>
        <taxon>Dermatophagoidinae</taxon>
        <taxon>Dermatophagoides</taxon>
    </lineage>
</organism>
<feature type="transmembrane region" description="Helical" evidence="1">
    <location>
        <begin position="747"/>
        <end position="768"/>
    </location>
</feature>
<feature type="transmembrane region" description="Helical" evidence="1">
    <location>
        <begin position="318"/>
        <end position="339"/>
    </location>
</feature>
<proteinExistence type="predicted"/>
<dbReference type="Proteomes" id="UP000790347">
    <property type="component" value="Unassembled WGS sequence"/>
</dbReference>
<reference evidence="2" key="2">
    <citation type="journal article" date="2022" name="Res Sq">
        <title>Comparative Genomics Reveals Insights into the Divergent Evolution of Astigmatic Mites and Household Pest Adaptations.</title>
        <authorList>
            <person name="Xiong Q."/>
            <person name="Wan A.T.-Y."/>
            <person name="Liu X.-Y."/>
            <person name="Fung C.S.-H."/>
            <person name="Xiao X."/>
            <person name="Malainual N."/>
            <person name="Hou J."/>
            <person name="Wang L."/>
            <person name="Wang M."/>
            <person name="Yang K."/>
            <person name="Cui Y."/>
            <person name="Leung E."/>
            <person name="Nong W."/>
            <person name="Shin S.-K."/>
            <person name="Au S."/>
            <person name="Jeong K.Y."/>
            <person name="Chew F.T."/>
            <person name="Hui J."/>
            <person name="Leung T.F."/>
            <person name="Tungtrongchitr A."/>
            <person name="Zhong N."/>
            <person name="Liu Z."/>
            <person name="Tsui S."/>
        </authorList>
    </citation>
    <scope>NUCLEOTIDE SEQUENCE</scope>
    <source>
        <strain evidence="2">Derf</strain>
        <tissue evidence="2">Whole organism</tissue>
    </source>
</reference>
<feature type="transmembrane region" description="Helical" evidence="1">
    <location>
        <begin position="159"/>
        <end position="183"/>
    </location>
</feature>
<dbReference type="AlphaFoldDB" id="A0A922HUA7"/>
<feature type="transmembrane region" description="Helical" evidence="1">
    <location>
        <begin position="286"/>
        <end position="306"/>
    </location>
</feature>
<feature type="transmembrane region" description="Helical" evidence="1">
    <location>
        <begin position="1076"/>
        <end position="1098"/>
    </location>
</feature>
<name>A0A922HUA7_DERFA</name>
<feature type="transmembrane region" description="Helical" evidence="1">
    <location>
        <begin position="203"/>
        <end position="225"/>
    </location>
</feature>
<evidence type="ECO:0000256" key="1">
    <source>
        <dbReference type="SAM" id="Phobius"/>
    </source>
</evidence>
<reference evidence="2" key="1">
    <citation type="submission" date="2013-05" db="EMBL/GenBank/DDBJ databases">
        <authorList>
            <person name="Yim A.K.Y."/>
            <person name="Chan T.F."/>
            <person name="Ji K.M."/>
            <person name="Liu X.Y."/>
            <person name="Zhou J.W."/>
            <person name="Li R.Q."/>
            <person name="Yang K.Y."/>
            <person name="Li J."/>
            <person name="Li M."/>
            <person name="Law P.T.W."/>
            <person name="Wu Y.L."/>
            <person name="Cai Z.L."/>
            <person name="Qin H."/>
            <person name="Bao Y."/>
            <person name="Leung R.K.K."/>
            <person name="Ng P.K.S."/>
            <person name="Zou J."/>
            <person name="Zhong X.J."/>
            <person name="Ran P.X."/>
            <person name="Zhong N.S."/>
            <person name="Liu Z.G."/>
            <person name="Tsui S.K.W."/>
        </authorList>
    </citation>
    <scope>NUCLEOTIDE SEQUENCE</scope>
    <source>
        <strain evidence="2">Derf</strain>
        <tissue evidence="2">Whole organism</tissue>
    </source>
</reference>
<feature type="transmembrane region" description="Helical" evidence="1">
    <location>
        <begin position="632"/>
        <end position="654"/>
    </location>
</feature>
<sequence length="1118" mass="134697">MIGISGSMKTFSAKNIIIIGDVINECFKCIKYYLFRLEYSLLDYQQRLFGITTNSMILSSILFTMIRRPKSIAGLPLSLEDFEEMFDIQRLDIAIVHLLVVFLTLEYLWFELFKKISSYNFPLNDLFIKYRNYDDNLLEPRLRRYLTLFYRIIHSISTLFYRLTALTMLSGYALFIIHVGYLYLDGKLNTFQWLLFLQLWTMFLVRLVYLMGQLFLAMKFLLFIVEFGRIQFMKMLQTTKIVFCCNRNKMNFNNSINRRLFWQSFHRQYLTLYLDIWKFDDTIKMVLAAVEMIAKSAIIVCTVFVSKQFSINLNNTLIILWLGSAFAYMKIVYTHVSYLPSYNRTCSRLIMNWNTRTHWQRFRTQKKQQRLLQESSTSSWKKLKRFNAWITLRDVIKSNLFIQTMTNNLFGLNCGQLFFITRYKYLELLLMDNIIIGDVINECFKCIKYYLFRLEYSLLDYQQRRIRWTCYRTIEPSIWITTNSMILIAIMFTAIRRPKSIAGLPLSFEDFEEMFDIQRLDIAIVHLVVVFLTLEYLWFELFKKISSYNFPLNDLFIKYRNYDDNLLEPRLLRYLTLFYRIIDSISTLLYRLTVLTMLSGYALFIIHVGYLYLDGKLNTFQWLLFLQLWTMYLFRLVYLMGQLFLAMKFLLFIVEFGRIQFMKMLQTTKIVFCCNRIKMNFNNSINRRLFWQSFHRQYSTLYLDTWKFDDTIKMVLAAVEMIAKLSIIECTVFISKQLRMNLNNALIILWLGSAFVYMKIVYTHVSYLPSYNRICSRLIMNWNARTHWQRFCIQQQQKPLLQESSSSSWKKLKRFNAWITLRDVIKSNLFIQTMTNNHFGLNCGQIFFITRYKYLELLLMDVMLILFGSMKNFSTENIIIGDVINEFFKCVKYYLFRLEYSLLDYQQRRIRWTCYRTIKPSIWITTNSMILIAIMFTAIRRPKSIAGLPLSFEDFEEMFDIQRLDIAIVHLLVVFLTLEYLWFELFKKISSYNFPLNDLFIKYRNYDDNLLEPRLRRYLTLFYRIIDSISTLLYRLTVLTMLSGYALFIIHVGYLYLDGKLNTFQWLLFLQLWTMFLFRLVYLMGQLFLAMKFLLFIVEFGRIQFMKMLQTTQNCVLL</sequence>
<feature type="transmembrane region" description="Helical" evidence="1">
    <location>
        <begin position="88"/>
        <end position="110"/>
    </location>
</feature>
<evidence type="ECO:0000313" key="3">
    <source>
        <dbReference type="Proteomes" id="UP000790347"/>
    </source>
</evidence>
<evidence type="ECO:0000313" key="2">
    <source>
        <dbReference type="EMBL" id="KAH9506369.1"/>
    </source>
</evidence>
<feature type="transmembrane region" description="Helical" evidence="1">
    <location>
        <begin position="588"/>
        <end position="612"/>
    </location>
</feature>
<protein>
    <submittedName>
        <fullName evidence="2">Uncharacterized protein</fullName>
    </submittedName>
</protein>
<feature type="transmembrane region" description="Helical" evidence="1">
    <location>
        <begin position="921"/>
        <end position="941"/>
    </location>
</feature>
<gene>
    <name evidence="2" type="ORF">DERF_011106</name>
</gene>
<feature type="transmembrane region" description="Helical" evidence="1">
    <location>
        <begin position="961"/>
        <end position="983"/>
    </location>
</feature>
<accession>A0A922HUA7</accession>